<comment type="caution">
    <text evidence="2">The sequence shown here is derived from an EMBL/GenBank/DDBJ whole genome shotgun (WGS) entry which is preliminary data.</text>
</comment>
<sequence length="289" mass="32465">MIKKYLVLFLVFGFLVTGVLYAKAITPGDLGVPDPGVLPTSPFYFFKEWGRGFRRLFIFNPVARVELELGIVNEKAAEAAKVEEVFPENDDAVKKALENYKLAHERLMSRLQALKETSKNPNVDKLLRNLVEKITKHEQLFSELEEKFKEKAELKNLAGDAKDDLERLSEEADKKKVKQQEEEKESKNEGKTNEEGNLTSATVNVTENGFAPREVKIKRGGKVTWINKGTDAVWPASAPHPVHTGYPGFDALRGLANGESYSFAFDKVGSWKYHNHLNPSMTGVVNVVE</sequence>
<dbReference type="InterPro" id="IPR008972">
    <property type="entry name" value="Cupredoxin"/>
</dbReference>
<gene>
    <name evidence="2" type="ORF">UW53_C0019G0017</name>
</gene>
<evidence type="ECO:0000313" key="2">
    <source>
        <dbReference type="EMBL" id="KKT59200.1"/>
    </source>
</evidence>
<dbReference type="Gene3D" id="2.60.40.420">
    <property type="entry name" value="Cupredoxins - blue copper proteins"/>
    <property type="match status" value="1"/>
</dbReference>
<accession>A0A0G1IJ64</accession>
<proteinExistence type="predicted"/>
<organism evidence="2 3">
    <name type="scientific">Candidatus Giovannonibacteria bacterium GW2011_GWA1_44_25</name>
    <dbReference type="NCBI Taxonomy" id="1618645"/>
    <lineage>
        <taxon>Bacteria</taxon>
        <taxon>Candidatus Giovannoniibacteriota</taxon>
    </lineage>
</organism>
<dbReference type="AlphaFoldDB" id="A0A0G1IJ64"/>
<name>A0A0G1IJ64_9BACT</name>
<evidence type="ECO:0000256" key="1">
    <source>
        <dbReference type="SAM" id="MobiDB-lite"/>
    </source>
</evidence>
<protein>
    <recommendedName>
        <fullName evidence="4">DUF5667 domain-containing protein</fullName>
    </recommendedName>
</protein>
<dbReference type="PANTHER" id="PTHR36507:SF1">
    <property type="entry name" value="BLL1555 PROTEIN"/>
    <property type="match status" value="1"/>
</dbReference>
<dbReference type="SUPFAM" id="SSF49503">
    <property type="entry name" value="Cupredoxins"/>
    <property type="match status" value="1"/>
</dbReference>
<dbReference type="PANTHER" id="PTHR36507">
    <property type="entry name" value="BLL1555 PROTEIN"/>
    <property type="match status" value="1"/>
</dbReference>
<dbReference type="InterPro" id="IPR052721">
    <property type="entry name" value="ET_Amicyanin"/>
</dbReference>
<feature type="region of interest" description="Disordered" evidence="1">
    <location>
        <begin position="171"/>
        <end position="201"/>
    </location>
</feature>
<dbReference type="Proteomes" id="UP000034087">
    <property type="component" value="Unassembled WGS sequence"/>
</dbReference>
<evidence type="ECO:0000313" key="3">
    <source>
        <dbReference type="Proteomes" id="UP000034087"/>
    </source>
</evidence>
<reference evidence="2 3" key="1">
    <citation type="journal article" date="2015" name="Nature">
        <title>rRNA introns, odd ribosomes, and small enigmatic genomes across a large radiation of phyla.</title>
        <authorList>
            <person name="Brown C.T."/>
            <person name="Hug L.A."/>
            <person name="Thomas B.C."/>
            <person name="Sharon I."/>
            <person name="Castelle C.J."/>
            <person name="Singh A."/>
            <person name="Wilkins M.J."/>
            <person name="Williams K.H."/>
            <person name="Banfield J.F."/>
        </authorList>
    </citation>
    <scope>NUCLEOTIDE SEQUENCE [LARGE SCALE GENOMIC DNA]</scope>
</reference>
<evidence type="ECO:0008006" key="4">
    <source>
        <dbReference type="Google" id="ProtNLM"/>
    </source>
</evidence>
<feature type="compositionally biased region" description="Basic and acidic residues" evidence="1">
    <location>
        <begin position="171"/>
        <end position="194"/>
    </location>
</feature>
<dbReference type="EMBL" id="LCIR01000019">
    <property type="protein sequence ID" value="KKT59200.1"/>
    <property type="molecule type" value="Genomic_DNA"/>
</dbReference>